<dbReference type="OrthoDB" id="436606at2759"/>
<feature type="compositionally biased region" description="Polar residues" evidence="1">
    <location>
        <begin position="1"/>
        <end position="10"/>
    </location>
</feature>
<dbReference type="AlphaFoldDB" id="A0A1L8FPE2"/>
<proteinExistence type="predicted"/>
<dbReference type="CDD" id="cd17076">
    <property type="entry name" value="UBX_UBXN10"/>
    <property type="match status" value="1"/>
</dbReference>
<feature type="compositionally biased region" description="Basic residues" evidence="1">
    <location>
        <begin position="21"/>
        <end position="34"/>
    </location>
</feature>
<name>A0A1L8FPE2_XENLA</name>
<dbReference type="PaxDb" id="8355-A0A1L8FPE2"/>
<dbReference type="SUPFAM" id="SSF54236">
    <property type="entry name" value="Ubiquitin-like"/>
    <property type="match status" value="1"/>
</dbReference>
<dbReference type="Xenbase" id="XB-GENE-996149">
    <property type="gene designation" value="ubxn10.L"/>
</dbReference>
<protein>
    <submittedName>
        <fullName evidence="3 4 5">UBX domain protein 10 L homeolog</fullName>
    </submittedName>
</protein>
<evidence type="ECO:0000313" key="3">
    <source>
        <dbReference type="RefSeq" id="NP_001106339.2"/>
    </source>
</evidence>
<dbReference type="RefSeq" id="XP_018079709.1">
    <property type="nucleotide sequence ID" value="XM_018224220.2"/>
</dbReference>
<evidence type="ECO:0000313" key="6">
    <source>
        <dbReference type="Xenbase" id="XB-GENE-996149"/>
    </source>
</evidence>
<dbReference type="InterPro" id="IPR029071">
    <property type="entry name" value="Ubiquitin-like_domsf"/>
</dbReference>
<dbReference type="RefSeq" id="XP_041424252.1">
    <property type="nucleotide sequence ID" value="XM_041568318.1"/>
</dbReference>
<feature type="compositionally biased region" description="Low complexity" evidence="1">
    <location>
        <begin position="55"/>
        <end position="65"/>
    </location>
</feature>
<reference evidence="3 4" key="2">
    <citation type="submission" date="2025-04" db="UniProtKB">
        <authorList>
            <consortium name="RefSeq"/>
        </authorList>
    </citation>
    <scope>IDENTIFICATION</scope>
    <source>
        <strain evidence="4 5">J_2021</strain>
        <tissue evidence="4 5">Erythrocytes</tissue>
    </source>
</reference>
<feature type="region of interest" description="Disordered" evidence="1">
    <location>
        <begin position="138"/>
        <end position="164"/>
    </location>
</feature>
<accession>A0A1L8FPE2</accession>
<dbReference type="GeneID" id="100127299"/>
<feature type="region of interest" description="Disordered" evidence="1">
    <location>
        <begin position="1"/>
        <end position="83"/>
    </location>
</feature>
<dbReference type="RefSeq" id="NP_001106339.2">
    <property type="nucleotide sequence ID" value="NM_001112868.1"/>
</dbReference>
<dbReference type="KEGG" id="xla:100127299"/>
<evidence type="ECO:0000313" key="4">
    <source>
        <dbReference type="RefSeq" id="XP_018079709.1"/>
    </source>
</evidence>
<sequence>MALSSTNINIPRSGDPLCRMHVTRPKSAKGRTRTNPRDDSQSVEAYSNYVPSPSPRVSTSRPASRISPEDIPDLLHQIPCRPPSSSLNRYKVLPSIRMSGAIERADDEELAKHTSTLRLTGDSQGRQMKAFYRDQTQTVDHNREASQNQKPQGISNPSIHGNPQEISEQETPLLLAIRSHTGQRFERYFRPTDTLLTILAAAEEKTGVSCKDCSVESMEVPRRSFPILSWTLQQCGIPNKSVLCIHQMELD</sequence>
<dbReference type="Bgee" id="100127299">
    <property type="expression patterns" value="Expressed in testis and 19 other cell types or tissues"/>
</dbReference>
<dbReference type="AGR" id="Xenbase:XB-GENE-996149"/>
<dbReference type="OMA" id="ADSFIWQ"/>
<evidence type="ECO:0000313" key="2">
    <source>
        <dbReference type="Proteomes" id="UP000186698"/>
    </source>
</evidence>
<organism evidence="2 5">
    <name type="scientific">Xenopus laevis</name>
    <name type="common">African clawed frog</name>
    <dbReference type="NCBI Taxonomy" id="8355"/>
    <lineage>
        <taxon>Eukaryota</taxon>
        <taxon>Metazoa</taxon>
        <taxon>Chordata</taxon>
        <taxon>Craniata</taxon>
        <taxon>Vertebrata</taxon>
        <taxon>Euteleostomi</taxon>
        <taxon>Amphibia</taxon>
        <taxon>Batrachia</taxon>
        <taxon>Anura</taxon>
        <taxon>Pipoidea</taxon>
        <taxon>Pipidae</taxon>
        <taxon>Xenopodinae</taxon>
        <taxon>Xenopus</taxon>
        <taxon>Xenopus</taxon>
    </lineage>
</organism>
<evidence type="ECO:0000256" key="1">
    <source>
        <dbReference type="SAM" id="MobiDB-lite"/>
    </source>
</evidence>
<dbReference type="Gene3D" id="3.10.20.90">
    <property type="entry name" value="Phosphatidylinositol 3-kinase Catalytic Subunit, Chain A, domain 1"/>
    <property type="match status" value="1"/>
</dbReference>
<dbReference type="STRING" id="8355.A0A1L8FPE2"/>
<reference evidence="3" key="1">
    <citation type="journal article" date="2002" name="Dev. Dyn.">
        <title>Genetic and genomic tools for Xenopus research: The NIH Xenopus initiative.</title>
        <authorList>
            <person name="Klein S.L."/>
            <person name="Strausberg R.L."/>
            <person name="Wagner L."/>
            <person name="Pontius J."/>
            <person name="Clifton S.W."/>
            <person name="Richardson P."/>
        </authorList>
    </citation>
    <scope>NUCLEOTIDE SEQUENCE</scope>
</reference>
<evidence type="ECO:0000313" key="5">
    <source>
        <dbReference type="RefSeq" id="XP_041424252.1"/>
    </source>
</evidence>
<dbReference type="Proteomes" id="UP000186698">
    <property type="component" value="Chromosome 7L"/>
</dbReference>
<dbReference type="CTD" id="100127299"/>
<gene>
    <name evidence="3 4 5 6" type="primary">ubxn10.L</name>
    <name evidence="3 4 5" type="synonym">ubxn10</name>
</gene>
<keyword evidence="2" id="KW-1185">Reference proteome</keyword>